<evidence type="ECO:0000259" key="5">
    <source>
        <dbReference type="SMART" id="SM00560"/>
    </source>
</evidence>
<dbReference type="Gene3D" id="2.60.120.200">
    <property type="match status" value="1"/>
</dbReference>
<evidence type="ECO:0000256" key="2">
    <source>
        <dbReference type="ARBA" id="ARBA00023157"/>
    </source>
</evidence>
<dbReference type="Pfam" id="PF13385">
    <property type="entry name" value="Laminin_G_3"/>
    <property type="match status" value="1"/>
</dbReference>
<dbReference type="SMART" id="SM00560">
    <property type="entry name" value="LamGL"/>
    <property type="match status" value="1"/>
</dbReference>
<name>A0A1G2L9Z6_9BACT</name>
<dbReference type="EMBL" id="MHQS01000017">
    <property type="protein sequence ID" value="OHA08380.1"/>
    <property type="molecule type" value="Genomic_DNA"/>
</dbReference>
<evidence type="ECO:0000256" key="4">
    <source>
        <dbReference type="SAM" id="Phobius"/>
    </source>
</evidence>
<keyword evidence="4" id="KW-1133">Transmembrane helix</keyword>
<dbReference type="AlphaFoldDB" id="A0A1G2L9Z6"/>
<evidence type="ECO:0000313" key="7">
    <source>
        <dbReference type="Proteomes" id="UP000176705"/>
    </source>
</evidence>
<feature type="compositionally biased region" description="Polar residues" evidence="3">
    <location>
        <begin position="185"/>
        <end position="203"/>
    </location>
</feature>
<dbReference type="SUPFAM" id="SSF49899">
    <property type="entry name" value="Concanavalin A-like lectins/glucanases"/>
    <property type="match status" value="1"/>
</dbReference>
<evidence type="ECO:0000313" key="6">
    <source>
        <dbReference type="EMBL" id="OHA08380.1"/>
    </source>
</evidence>
<keyword evidence="2" id="KW-1015">Disulfide bond</keyword>
<proteinExistence type="predicted"/>
<reference evidence="6 7" key="1">
    <citation type="journal article" date="2016" name="Nat. Commun.">
        <title>Thousands of microbial genomes shed light on interconnected biogeochemical processes in an aquifer system.</title>
        <authorList>
            <person name="Anantharaman K."/>
            <person name="Brown C.T."/>
            <person name="Hug L.A."/>
            <person name="Sharon I."/>
            <person name="Castelle C.J."/>
            <person name="Probst A.J."/>
            <person name="Thomas B.C."/>
            <person name="Singh A."/>
            <person name="Wilkins M.J."/>
            <person name="Karaoz U."/>
            <person name="Brodie E.L."/>
            <person name="Williams K.H."/>
            <person name="Hubbard S.S."/>
            <person name="Banfield J.F."/>
        </authorList>
    </citation>
    <scope>NUCLEOTIDE SEQUENCE [LARGE SCALE GENOMIC DNA]</scope>
</reference>
<evidence type="ECO:0000256" key="3">
    <source>
        <dbReference type="SAM" id="MobiDB-lite"/>
    </source>
</evidence>
<dbReference type="Proteomes" id="UP000176705">
    <property type="component" value="Unassembled WGS sequence"/>
</dbReference>
<keyword evidence="1" id="KW-0732">Signal</keyword>
<evidence type="ECO:0000256" key="1">
    <source>
        <dbReference type="ARBA" id="ARBA00022729"/>
    </source>
</evidence>
<dbReference type="InterPro" id="IPR006558">
    <property type="entry name" value="LamG-like"/>
</dbReference>
<gene>
    <name evidence="6" type="ORF">A3B37_01600</name>
</gene>
<feature type="transmembrane region" description="Helical" evidence="4">
    <location>
        <begin position="35"/>
        <end position="55"/>
    </location>
</feature>
<keyword evidence="4" id="KW-0472">Membrane</keyword>
<accession>A0A1G2L9Z6</accession>
<sequence length="396" mass="41643">MKTRITNGFRNKSERTFVFIRYHIRSLFLFPRSGVTLLIVVVLAGAILSIGIGVFELAFGELLISGEAVDSFRAIMAADRGLEKLLYLDRVLDWDGSPAGCPGAGACTFEPDGTFPLGGDLCLALKLTREAGTANTTATSVGEVRCGNPIAGGKRALRVSYQKENPLVAGLVGYWAFNDAAVNPTSQTAADSSGNGNDGTLGSTAGGDVNDPEWTNLGGPNYALKFDGVDEYVSCGTSGFPAGSAARTVSAWFNVDSYPTARPTIAGYGNDAINSFGDFKLAVKNTGAVMVRYNGADTESAGGLITTSAWHHLVATYDGSIVELFLDGNEDPVASVARPLNTAATSCTIGRFTPTAGDTNYFDGCIEDVKVWNSVFDSAEISNEFSSYTPPASCEL</sequence>
<organism evidence="6 7">
    <name type="scientific">Candidatus Sungbacteria bacterium RIFCSPLOWO2_01_FULL_59_16</name>
    <dbReference type="NCBI Taxonomy" id="1802280"/>
    <lineage>
        <taxon>Bacteria</taxon>
        <taxon>Candidatus Sungiibacteriota</taxon>
    </lineage>
</organism>
<keyword evidence="4" id="KW-0812">Transmembrane</keyword>
<dbReference type="STRING" id="1802280.A3B37_01600"/>
<dbReference type="InterPro" id="IPR013320">
    <property type="entry name" value="ConA-like_dom_sf"/>
</dbReference>
<comment type="caution">
    <text evidence="6">The sequence shown here is derived from an EMBL/GenBank/DDBJ whole genome shotgun (WGS) entry which is preliminary data.</text>
</comment>
<feature type="domain" description="LamG-like jellyroll fold" evidence="5">
    <location>
        <begin position="245"/>
        <end position="379"/>
    </location>
</feature>
<feature type="region of interest" description="Disordered" evidence="3">
    <location>
        <begin position="185"/>
        <end position="213"/>
    </location>
</feature>
<protein>
    <recommendedName>
        <fullName evidence="5">LamG-like jellyroll fold domain-containing protein</fullName>
    </recommendedName>
</protein>